<dbReference type="Proteomes" id="UP001642409">
    <property type="component" value="Unassembled WGS sequence"/>
</dbReference>
<accession>A0AA86N9E8</accession>
<comment type="caution">
    <text evidence="1">The sequence shown here is derived from an EMBL/GenBank/DDBJ whole genome shotgun (WGS) entry which is preliminary data.</text>
</comment>
<dbReference type="AlphaFoldDB" id="A0AA86N9E8"/>
<reference evidence="2 3" key="2">
    <citation type="submission" date="2024-07" db="EMBL/GenBank/DDBJ databases">
        <authorList>
            <person name="Akdeniz Z."/>
        </authorList>
    </citation>
    <scope>NUCLEOTIDE SEQUENCE [LARGE SCALE GENOMIC DNA]</scope>
</reference>
<name>A0AA86N9E8_9EUKA</name>
<evidence type="ECO:0000313" key="1">
    <source>
        <dbReference type="EMBL" id="CAI9915517.1"/>
    </source>
</evidence>
<dbReference type="EMBL" id="CAXDID020000119">
    <property type="protein sequence ID" value="CAL6031086.1"/>
    <property type="molecule type" value="Genomic_DNA"/>
</dbReference>
<dbReference type="EMBL" id="CATOUU010000075">
    <property type="protein sequence ID" value="CAI9915517.1"/>
    <property type="molecule type" value="Genomic_DNA"/>
</dbReference>
<sequence>MSTQIIAQMARLKRPPNVIPKIEKKITVHQQQVVTNKNEWFKIRHQIDIEAEQRSRVEKHIQLRESQLKSKIVQQAQQQPVMPEFSIADLMPEVTLTKAQTVLLTARNLPTISSKQVTALIIPPAITIIPDHSPTNITAAFKKLQSVNWINLIPNRINLKQTQNTKRWNASILKQPQLKQTIIEVQNDIQNKEVETVQSQTLEDLVKLVMADKDFKMNFE</sequence>
<gene>
    <name evidence="1" type="ORF">HINF_LOCUS3162</name>
    <name evidence="2" type="ORF">HINF_LOCUS33832</name>
</gene>
<organism evidence="1">
    <name type="scientific">Hexamita inflata</name>
    <dbReference type="NCBI Taxonomy" id="28002"/>
    <lineage>
        <taxon>Eukaryota</taxon>
        <taxon>Metamonada</taxon>
        <taxon>Diplomonadida</taxon>
        <taxon>Hexamitidae</taxon>
        <taxon>Hexamitinae</taxon>
        <taxon>Hexamita</taxon>
    </lineage>
</organism>
<proteinExistence type="predicted"/>
<reference evidence="1" key="1">
    <citation type="submission" date="2023-06" db="EMBL/GenBank/DDBJ databases">
        <authorList>
            <person name="Kurt Z."/>
        </authorList>
    </citation>
    <scope>NUCLEOTIDE SEQUENCE</scope>
</reference>
<evidence type="ECO:0000313" key="3">
    <source>
        <dbReference type="Proteomes" id="UP001642409"/>
    </source>
</evidence>
<keyword evidence="3" id="KW-1185">Reference proteome</keyword>
<protein>
    <submittedName>
        <fullName evidence="2">Hypothetical_protein</fullName>
    </submittedName>
</protein>
<evidence type="ECO:0000313" key="2">
    <source>
        <dbReference type="EMBL" id="CAL6031086.1"/>
    </source>
</evidence>